<dbReference type="InterPro" id="IPR031981">
    <property type="entry name" value="MIEAP_C"/>
</dbReference>
<dbReference type="AlphaFoldDB" id="A0A8S3R4N7"/>
<keyword evidence="1" id="KW-0175">Coiled coil</keyword>
<feature type="region of interest" description="Disordered" evidence="2">
    <location>
        <begin position="254"/>
        <end position="279"/>
    </location>
</feature>
<organism evidence="4 5">
    <name type="scientific">Mytilus edulis</name>
    <name type="common">Blue mussel</name>
    <dbReference type="NCBI Taxonomy" id="6550"/>
    <lineage>
        <taxon>Eukaryota</taxon>
        <taxon>Metazoa</taxon>
        <taxon>Spiralia</taxon>
        <taxon>Lophotrochozoa</taxon>
        <taxon>Mollusca</taxon>
        <taxon>Bivalvia</taxon>
        <taxon>Autobranchia</taxon>
        <taxon>Pteriomorphia</taxon>
        <taxon>Mytilida</taxon>
        <taxon>Mytiloidea</taxon>
        <taxon>Mytilidae</taxon>
        <taxon>Mytilinae</taxon>
        <taxon>Mytilus</taxon>
    </lineage>
</organism>
<dbReference type="Proteomes" id="UP000683360">
    <property type="component" value="Unassembled WGS sequence"/>
</dbReference>
<comment type="caution">
    <text evidence="4">The sequence shown here is derived from an EMBL/GenBank/DDBJ whole genome shotgun (WGS) entry which is preliminary data.</text>
</comment>
<dbReference type="OrthoDB" id="6148910at2759"/>
<evidence type="ECO:0000256" key="2">
    <source>
        <dbReference type="SAM" id="MobiDB-lite"/>
    </source>
</evidence>
<proteinExistence type="predicted"/>
<feature type="domain" description="Mitochondria-eating protein C-terminal" evidence="3">
    <location>
        <begin position="279"/>
        <end position="455"/>
    </location>
</feature>
<dbReference type="Pfam" id="PF16026">
    <property type="entry name" value="MIEAP"/>
    <property type="match status" value="1"/>
</dbReference>
<feature type="coiled-coil region" evidence="1">
    <location>
        <begin position="33"/>
        <end position="67"/>
    </location>
</feature>
<feature type="compositionally biased region" description="Basic and acidic residues" evidence="2">
    <location>
        <begin position="254"/>
        <end position="276"/>
    </location>
</feature>
<gene>
    <name evidence="4" type="ORF">MEDL_18192</name>
</gene>
<sequence length="459" mass="53834">MEPGPCLLQKLQFRPGVGNSFDVSNLFGKLIADINQENENEVVREENKSYEEEVDKLSLQLSNINIQESQRETKCHQEPTSRKTEIQEKDQLKQLHYLINIIHKFSSNADTNSFEDYERAISTRKGVNDEKSFYIEKVKRFLKFSLKQGKVANYINAKIESTGQKMAQLKEDNSVLAKNLDYLKMESYQKVTNHKDEVDSLKRQNQDLQQRCDSYSRQIELHQRKTETKEKSLKISIKEKEDIIRILRQEKDDLQTSRREVDEGKSSHNRSRDPNRPMKIGEMYGELYDNEWTDAMEYTDTVQEYHPDKTKSEIEEIVIRHLHRLLVCCYTHCVRVSTEQLCNIGQNIAVTLYLDFESVIGKEMVVQDWEYEHKNEKLISSLLKTAFFEKCINLCWSMAIQDPMMQLDKDLQPGTVFDKSTYKEFVKSGDSVSFVVWPALYLHENGPLLYKGVVQAYWQ</sequence>
<dbReference type="EMBL" id="CAJPWZ010000927">
    <property type="protein sequence ID" value="CAG2203697.1"/>
    <property type="molecule type" value="Genomic_DNA"/>
</dbReference>
<evidence type="ECO:0000313" key="5">
    <source>
        <dbReference type="Proteomes" id="UP000683360"/>
    </source>
</evidence>
<reference evidence="4" key="1">
    <citation type="submission" date="2021-03" db="EMBL/GenBank/DDBJ databases">
        <authorList>
            <person name="Bekaert M."/>
        </authorList>
    </citation>
    <scope>NUCLEOTIDE SEQUENCE</scope>
</reference>
<evidence type="ECO:0000256" key="1">
    <source>
        <dbReference type="SAM" id="Coils"/>
    </source>
</evidence>
<evidence type="ECO:0000313" key="4">
    <source>
        <dbReference type="EMBL" id="CAG2203697.1"/>
    </source>
</evidence>
<protein>
    <recommendedName>
        <fullName evidence="3">Mitochondria-eating protein C-terminal domain-containing protein</fullName>
    </recommendedName>
</protein>
<keyword evidence="5" id="KW-1185">Reference proteome</keyword>
<accession>A0A8S3R4N7</accession>
<evidence type="ECO:0000259" key="3">
    <source>
        <dbReference type="Pfam" id="PF16026"/>
    </source>
</evidence>
<name>A0A8S3R4N7_MYTED</name>